<organism evidence="2 3">
    <name type="scientific">Prevotella micans F0438</name>
    <dbReference type="NCBI Taxonomy" id="883158"/>
    <lineage>
        <taxon>Bacteria</taxon>
        <taxon>Pseudomonadati</taxon>
        <taxon>Bacteroidota</taxon>
        <taxon>Bacteroidia</taxon>
        <taxon>Bacteroidales</taxon>
        <taxon>Prevotellaceae</taxon>
        <taxon>Prevotella</taxon>
    </lineage>
</organism>
<keyword evidence="1" id="KW-0732">Signal</keyword>
<dbReference type="NCBIfam" id="NF038128">
    <property type="entry name" value="choice_anch_J"/>
    <property type="match status" value="2"/>
</dbReference>
<evidence type="ECO:0008006" key="4">
    <source>
        <dbReference type="Google" id="ProtNLM"/>
    </source>
</evidence>
<proteinExistence type="predicted"/>
<accession>H1Q558</accession>
<feature type="signal peptide" evidence="1">
    <location>
        <begin position="1"/>
        <end position="20"/>
    </location>
</feature>
<dbReference type="PATRIC" id="fig|883158.3.peg.2048"/>
<sequence>MNKNILIAILIPLLNLTANAQQRDKTLTIEVVANTHENLEGQEVTLTQTDYSLTYEPVLLNSAGQCSVKVYPGNHSIKIERPRFKTVEHNINIDHDKQITLLLNEAAQTPFGLTAAFNHNVYTGINSVILDWNKETPAFTDDFESYTPFAITFGNWTGIDEDHLATISLKGNYPNRGTMQYAQIMNPMAVEPSWWNDYPVLRPHSGKQYVGFVRTSSGAANNDWLISPTITPGKGNSLIFQAKAGDKYKEKFMVYATTKINNPMPNDFVRLDKGNYETVDHKTWQQFSYDLTEYEGQPIKFAIRYISEHNNGGAFMLMVDDIFVGQPFRPHQNNQAKRINNQSPENPNEYFEIYKNDALVGTTQAYKFEVENVTPGNYRFGVKAKYKVAESDTATVDIAIPAENYAQLKLKVTADSKLTADNQTITVASNATGQQYPVTVVGGEAEMKSLPKEKYFVSTEEGAFNAVSQLIDVQKDTTISITLTDRILEPYNITTDVMEGGKTTVKWNQILLFKDSFEEYADFSTGTFGNWITLDLDKKATYPISLSGSIINFPGASTPTNPAAVAPMVFNPNSTTPAMYPTDPAVKAPTGDKTVIFFSPQRYQANKWLISPELTIRQGYDLKVTAKSYNDAYPESIEFCLSTGSTDPADFTVIGQAENMPGTQWMQYSIPLASYVGEKVRLAVHYVSVDKFFAQIDDFTVGPANGETEIVDYGNVDHYDIYLDGVKIGEPTRPMFTIEHLSEGNHTIGLQSVYKSGRSPMVNHQIVVTSIESPTIKSSTVEEIYNLSGVKLNKSIDALPHGIYIVKQGSTIHKIRK</sequence>
<dbReference type="HOGENOM" id="CLU_345762_0_0_10"/>
<evidence type="ECO:0000313" key="3">
    <source>
        <dbReference type="Proteomes" id="UP000016023"/>
    </source>
</evidence>
<dbReference type="Gene3D" id="2.60.120.200">
    <property type="match status" value="2"/>
</dbReference>
<dbReference type="RefSeq" id="WP_006953778.1">
    <property type="nucleotide sequence ID" value="NZ_JH594523.1"/>
</dbReference>
<evidence type="ECO:0000256" key="1">
    <source>
        <dbReference type="SAM" id="SignalP"/>
    </source>
</evidence>
<evidence type="ECO:0000313" key="2">
    <source>
        <dbReference type="EMBL" id="EHO66036.1"/>
    </source>
</evidence>
<dbReference type="AlphaFoldDB" id="H1Q558"/>
<dbReference type="STRING" id="883158.HMPREF9140_02046"/>
<feature type="chain" id="PRO_5003552111" description="Cleaved adhesin domain-containing protein" evidence="1">
    <location>
        <begin position="21"/>
        <end position="817"/>
    </location>
</feature>
<dbReference type="EMBL" id="AGWK01000059">
    <property type="protein sequence ID" value="EHO66036.1"/>
    <property type="molecule type" value="Genomic_DNA"/>
</dbReference>
<name>H1Q558_9BACT</name>
<protein>
    <recommendedName>
        <fullName evidence="4">Cleaved adhesin domain-containing protein</fullName>
    </recommendedName>
</protein>
<dbReference type="eggNOG" id="COG1572">
    <property type="taxonomic scope" value="Bacteria"/>
</dbReference>
<comment type="caution">
    <text evidence="2">The sequence shown here is derived from an EMBL/GenBank/DDBJ whole genome shotgun (WGS) entry which is preliminary data.</text>
</comment>
<gene>
    <name evidence="2" type="ORF">HMPREF9140_02046</name>
</gene>
<reference evidence="2 3" key="1">
    <citation type="submission" date="2011-12" db="EMBL/GenBank/DDBJ databases">
        <title>The Genome Sequence of Prevotella micans F0438.</title>
        <authorList>
            <consortium name="The Broad Institute Genome Sequencing Platform"/>
            <person name="Earl A."/>
            <person name="Ward D."/>
            <person name="Feldgarden M."/>
            <person name="Gevers D."/>
            <person name="Izard J."/>
            <person name="Baranova O.V."/>
            <person name="Blanton J.M."/>
            <person name="Wade W.G."/>
            <person name="Dewhirst F.E."/>
            <person name="Young S.K."/>
            <person name="Zeng Q."/>
            <person name="Gargeya S."/>
            <person name="Fitzgerald M."/>
            <person name="Haas B."/>
            <person name="Abouelleil A."/>
            <person name="Alvarado L."/>
            <person name="Arachchi H.M."/>
            <person name="Berlin A."/>
            <person name="Chapman S.B."/>
            <person name="Gearin G."/>
            <person name="Goldberg J."/>
            <person name="Griggs A."/>
            <person name="Gujja S."/>
            <person name="Hansen M."/>
            <person name="Heiman D."/>
            <person name="Howarth C."/>
            <person name="Larimer J."/>
            <person name="Lui A."/>
            <person name="MacDonald P.J.P."/>
            <person name="McCowen C."/>
            <person name="Montmayeur A."/>
            <person name="Murphy C."/>
            <person name="Neiman D."/>
            <person name="Pearson M."/>
            <person name="Priest M."/>
            <person name="Roberts A."/>
            <person name="Saif S."/>
            <person name="Shea T."/>
            <person name="Sisk P."/>
            <person name="Stolte C."/>
            <person name="Sykes S."/>
            <person name="Wortman J."/>
            <person name="Nusbaum C."/>
            <person name="Birren B."/>
        </authorList>
    </citation>
    <scope>NUCLEOTIDE SEQUENCE [LARGE SCALE GENOMIC DNA]</scope>
    <source>
        <strain evidence="2 3">F0438</strain>
    </source>
</reference>
<keyword evidence="3" id="KW-1185">Reference proteome</keyword>
<dbReference type="Proteomes" id="UP000016023">
    <property type="component" value="Unassembled WGS sequence"/>
</dbReference>